<name>A0A4Z0P581_9BACT</name>
<reference evidence="1 2" key="1">
    <citation type="submission" date="2019-04" db="EMBL/GenBank/DDBJ databases">
        <authorList>
            <person name="Feng G."/>
            <person name="Zhang J."/>
            <person name="Zhu H."/>
        </authorList>
    </citation>
    <scope>NUCLEOTIDE SEQUENCE [LARGE SCALE GENOMIC DNA]</scope>
    <source>
        <strain evidence="1 2">92R-1</strain>
    </source>
</reference>
<protein>
    <submittedName>
        <fullName evidence="1">DUF952 domain-containing protein</fullName>
    </submittedName>
</protein>
<keyword evidence="2" id="KW-1185">Reference proteome</keyword>
<organism evidence="1 2">
    <name type="scientific">Hymenobacter fodinae</name>
    <dbReference type="NCBI Taxonomy" id="2510796"/>
    <lineage>
        <taxon>Bacteria</taxon>
        <taxon>Pseudomonadati</taxon>
        <taxon>Bacteroidota</taxon>
        <taxon>Cytophagia</taxon>
        <taxon>Cytophagales</taxon>
        <taxon>Hymenobacteraceae</taxon>
        <taxon>Hymenobacter</taxon>
    </lineage>
</organism>
<dbReference type="InterPro" id="IPR009297">
    <property type="entry name" value="DUF952"/>
</dbReference>
<gene>
    <name evidence="1" type="ORF">EU556_16270</name>
</gene>
<dbReference type="PANTHER" id="PTHR34129:SF1">
    <property type="entry name" value="DUF952 DOMAIN-CONTAINING PROTEIN"/>
    <property type="match status" value="1"/>
</dbReference>
<dbReference type="PANTHER" id="PTHR34129">
    <property type="entry name" value="BLR1139 PROTEIN"/>
    <property type="match status" value="1"/>
</dbReference>
<dbReference type="AlphaFoldDB" id="A0A4Z0P581"/>
<dbReference type="Proteomes" id="UP000298337">
    <property type="component" value="Unassembled WGS sequence"/>
</dbReference>
<accession>A0A4Z0P581</accession>
<dbReference type="Gene3D" id="3.20.170.20">
    <property type="entry name" value="Protein of unknown function DUF952"/>
    <property type="match status" value="1"/>
</dbReference>
<sequence length="127" mass="14530">MQVYPNSSQMLYRIASLSDWQQAQETGYFASADLVEEGFIHCSELHQVLETARRYYLGQSELILLEWDEATLTSAGIRVEREWVESRQQYFAHVFAPMPLAAVRRTWPFAVAADGSSMLPADIVRMP</sequence>
<dbReference type="Pfam" id="PF06108">
    <property type="entry name" value="DUF952"/>
    <property type="match status" value="1"/>
</dbReference>
<comment type="caution">
    <text evidence="1">The sequence shown here is derived from an EMBL/GenBank/DDBJ whole genome shotgun (WGS) entry which is preliminary data.</text>
</comment>
<dbReference type="OrthoDB" id="5638018at2"/>
<evidence type="ECO:0000313" key="2">
    <source>
        <dbReference type="Proteomes" id="UP000298337"/>
    </source>
</evidence>
<evidence type="ECO:0000313" key="1">
    <source>
        <dbReference type="EMBL" id="TGE06399.1"/>
    </source>
</evidence>
<dbReference type="SUPFAM" id="SSF56399">
    <property type="entry name" value="ADP-ribosylation"/>
    <property type="match status" value="1"/>
</dbReference>
<dbReference type="EMBL" id="SRLA01000003">
    <property type="protein sequence ID" value="TGE06399.1"/>
    <property type="molecule type" value="Genomic_DNA"/>
</dbReference>
<proteinExistence type="predicted"/>